<dbReference type="EMBL" id="JAAIJQ010000055">
    <property type="protein sequence ID" value="NEV63568.1"/>
    <property type="molecule type" value="Genomic_DNA"/>
</dbReference>
<dbReference type="InterPro" id="IPR051786">
    <property type="entry name" value="ASN_synthetase/amidase"/>
</dbReference>
<dbReference type="AlphaFoldDB" id="A0A6M0K1D7"/>
<dbReference type="EC" id="6.3.5.4" evidence="3"/>
<organism evidence="11 12">
    <name type="scientific">Thiorhodococcus minor</name>
    <dbReference type="NCBI Taxonomy" id="57489"/>
    <lineage>
        <taxon>Bacteria</taxon>
        <taxon>Pseudomonadati</taxon>
        <taxon>Pseudomonadota</taxon>
        <taxon>Gammaproteobacteria</taxon>
        <taxon>Chromatiales</taxon>
        <taxon>Chromatiaceae</taxon>
        <taxon>Thiorhodococcus</taxon>
    </lineage>
</organism>
<dbReference type="Pfam" id="PF13537">
    <property type="entry name" value="GATase_7"/>
    <property type="match status" value="1"/>
</dbReference>
<keyword evidence="12" id="KW-1185">Reference proteome</keyword>
<evidence type="ECO:0000256" key="5">
    <source>
        <dbReference type="ARBA" id="ARBA00022840"/>
    </source>
</evidence>
<evidence type="ECO:0000256" key="2">
    <source>
        <dbReference type="ARBA" id="ARBA00005752"/>
    </source>
</evidence>
<dbReference type="Gene3D" id="3.40.50.620">
    <property type="entry name" value="HUPs"/>
    <property type="match status" value="1"/>
</dbReference>
<dbReference type="SUPFAM" id="SSF52402">
    <property type="entry name" value="Adenine nucleotide alpha hydrolases-like"/>
    <property type="match status" value="1"/>
</dbReference>
<dbReference type="GO" id="GO:0016740">
    <property type="term" value="F:transferase activity"/>
    <property type="evidence" value="ECO:0007669"/>
    <property type="project" value="UniProtKB-KW"/>
</dbReference>
<evidence type="ECO:0000256" key="3">
    <source>
        <dbReference type="ARBA" id="ARBA00012737"/>
    </source>
</evidence>
<dbReference type="Pfam" id="PF00733">
    <property type="entry name" value="Asn_synthase"/>
    <property type="match status" value="1"/>
</dbReference>
<evidence type="ECO:0000259" key="10">
    <source>
        <dbReference type="PROSITE" id="PS51278"/>
    </source>
</evidence>
<keyword evidence="6 8" id="KW-0315">Glutamine amidotransferase</keyword>
<name>A0A6M0K1D7_9GAMM</name>
<keyword evidence="5 9" id="KW-0067">ATP-binding</keyword>
<dbReference type="InterPro" id="IPR006426">
    <property type="entry name" value="Asn_synth_AEB"/>
</dbReference>
<dbReference type="PIRSF" id="PIRSF001589">
    <property type="entry name" value="Asn_synthetase_glu-h"/>
    <property type="match status" value="1"/>
</dbReference>
<dbReference type="Gene3D" id="3.60.20.10">
    <property type="entry name" value="Glutamine Phosphoribosylpyrophosphate, subunit 1, domain 1"/>
    <property type="match status" value="1"/>
</dbReference>
<dbReference type="InterPro" id="IPR017535">
    <property type="entry name" value="Asparagine_synth"/>
</dbReference>
<dbReference type="Proteomes" id="UP000483379">
    <property type="component" value="Unassembled WGS sequence"/>
</dbReference>
<dbReference type="NCBIfam" id="TIGR01536">
    <property type="entry name" value="asn_synth_AEB"/>
    <property type="match status" value="1"/>
</dbReference>
<dbReference type="InterPro" id="IPR029055">
    <property type="entry name" value="Ntn_hydrolases_N"/>
</dbReference>
<proteinExistence type="inferred from homology"/>
<evidence type="ECO:0000256" key="1">
    <source>
        <dbReference type="ARBA" id="ARBA00005187"/>
    </source>
</evidence>
<feature type="binding site" evidence="9">
    <location>
        <begin position="368"/>
        <end position="369"/>
    </location>
    <ligand>
        <name>ATP</name>
        <dbReference type="ChEBI" id="CHEBI:30616"/>
    </ligand>
</feature>
<evidence type="ECO:0000256" key="8">
    <source>
        <dbReference type="PIRSR" id="PIRSR001589-1"/>
    </source>
</evidence>
<dbReference type="PROSITE" id="PS51278">
    <property type="entry name" value="GATASE_TYPE_2"/>
    <property type="match status" value="1"/>
</dbReference>
<dbReference type="InterPro" id="IPR033738">
    <property type="entry name" value="AsnB_N"/>
</dbReference>
<accession>A0A6M0K1D7</accession>
<dbReference type="CDD" id="cd00712">
    <property type="entry name" value="AsnB"/>
    <property type="match status" value="1"/>
</dbReference>
<reference evidence="11 12" key="1">
    <citation type="submission" date="2020-02" db="EMBL/GenBank/DDBJ databases">
        <title>Genome sequences of Thiorhodococcus mannitoliphagus and Thiorhodococcus minor, purple sulfur photosynthetic bacteria in the gammaproteobacterial family, Chromatiaceae.</title>
        <authorList>
            <person name="Aviles F.A."/>
            <person name="Meyer T.E."/>
            <person name="Kyndt J.A."/>
        </authorList>
    </citation>
    <scope>NUCLEOTIDE SEQUENCE [LARGE SCALE GENOMIC DNA]</scope>
    <source>
        <strain evidence="11 12">DSM 11518</strain>
    </source>
</reference>
<keyword evidence="4 9" id="KW-0547">Nucleotide-binding</keyword>
<dbReference type="InterPro" id="IPR017932">
    <property type="entry name" value="GATase_2_dom"/>
</dbReference>
<dbReference type="GO" id="GO:0005524">
    <property type="term" value="F:ATP binding"/>
    <property type="evidence" value="ECO:0007669"/>
    <property type="project" value="UniProtKB-KW"/>
</dbReference>
<dbReference type="GO" id="GO:0004066">
    <property type="term" value="F:asparagine synthase (glutamine-hydrolyzing) activity"/>
    <property type="evidence" value="ECO:0007669"/>
    <property type="project" value="UniProtKB-EC"/>
</dbReference>
<protein>
    <recommendedName>
        <fullName evidence="3">asparagine synthase (glutamine-hydrolyzing)</fullName>
        <ecNumber evidence="3">6.3.5.4</ecNumber>
    </recommendedName>
</protein>
<keyword evidence="8" id="KW-0028">Amino-acid biosynthesis</keyword>
<evidence type="ECO:0000256" key="6">
    <source>
        <dbReference type="ARBA" id="ARBA00022962"/>
    </source>
</evidence>
<feature type="binding site" evidence="9">
    <location>
        <position position="265"/>
    </location>
    <ligand>
        <name>ATP</name>
        <dbReference type="ChEBI" id="CHEBI:30616"/>
    </ligand>
</feature>
<dbReference type="GO" id="GO:0005829">
    <property type="term" value="C:cytosol"/>
    <property type="evidence" value="ECO:0007669"/>
    <property type="project" value="TreeGrafter"/>
</dbReference>
<dbReference type="RefSeq" id="WP_164454032.1">
    <property type="nucleotide sequence ID" value="NZ_JAAIJQ010000055.1"/>
</dbReference>
<comment type="caution">
    <text evidence="11">The sequence shown here is derived from an EMBL/GenBank/DDBJ whole genome shotgun (WGS) entry which is preliminary data.</text>
</comment>
<dbReference type="InterPro" id="IPR014729">
    <property type="entry name" value="Rossmann-like_a/b/a_fold"/>
</dbReference>
<gene>
    <name evidence="11" type="ORF">G3446_17010</name>
</gene>
<evidence type="ECO:0000256" key="4">
    <source>
        <dbReference type="ARBA" id="ARBA00022741"/>
    </source>
</evidence>
<dbReference type="NCBIfam" id="TIGR03104">
    <property type="entry name" value="trio_amidotrans"/>
    <property type="match status" value="1"/>
</dbReference>
<comment type="similarity">
    <text evidence="2">Belongs to the asparagine synthetase family.</text>
</comment>
<feature type="domain" description="Glutamine amidotransferase type-2" evidence="10">
    <location>
        <begin position="2"/>
        <end position="214"/>
    </location>
</feature>
<comment type="catalytic activity">
    <reaction evidence="7">
        <text>L-aspartate + L-glutamine + ATP + H2O = L-asparagine + L-glutamate + AMP + diphosphate + H(+)</text>
        <dbReference type="Rhea" id="RHEA:12228"/>
        <dbReference type="ChEBI" id="CHEBI:15377"/>
        <dbReference type="ChEBI" id="CHEBI:15378"/>
        <dbReference type="ChEBI" id="CHEBI:29985"/>
        <dbReference type="ChEBI" id="CHEBI:29991"/>
        <dbReference type="ChEBI" id="CHEBI:30616"/>
        <dbReference type="ChEBI" id="CHEBI:33019"/>
        <dbReference type="ChEBI" id="CHEBI:58048"/>
        <dbReference type="ChEBI" id="CHEBI:58359"/>
        <dbReference type="ChEBI" id="CHEBI:456215"/>
        <dbReference type="EC" id="6.3.5.4"/>
    </reaction>
</comment>
<dbReference type="SUPFAM" id="SSF56235">
    <property type="entry name" value="N-terminal nucleophile aminohydrolases (Ntn hydrolases)"/>
    <property type="match status" value="1"/>
</dbReference>
<dbReference type="GO" id="GO:0006529">
    <property type="term" value="P:asparagine biosynthetic process"/>
    <property type="evidence" value="ECO:0007669"/>
    <property type="project" value="UniProtKB-KW"/>
</dbReference>
<dbReference type="PANTHER" id="PTHR43284:SF1">
    <property type="entry name" value="ASPARAGINE SYNTHETASE"/>
    <property type="match status" value="1"/>
</dbReference>
<evidence type="ECO:0000313" key="12">
    <source>
        <dbReference type="Proteomes" id="UP000483379"/>
    </source>
</evidence>
<comment type="pathway">
    <text evidence="1">Amino-acid biosynthesis; L-asparagine biosynthesis; L-asparagine from L-aspartate (L-Gln route): step 1/1.</text>
</comment>
<evidence type="ECO:0000313" key="11">
    <source>
        <dbReference type="EMBL" id="NEV63568.1"/>
    </source>
</evidence>
<dbReference type="PANTHER" id="PTHR43284">
    <property type="entry name" value="ASPARAGINE SYNTHETASE (GLUTAMINE-HYDROLYZING)"/>
    <property type="match status" value="1"/>
</dbReference>
<dbReference type="InterPro" id="IPR001962">
    <property type="entry name" value="Asn_synthase"/>
</dbReference>
<dbReference type="CDD" id="cd01991">
    <property type="entry name" value="Asn_synthase_B_C"/>
    <property type="match status" value="1"/>
</dbReference>
<feature type="active site" description="For GATase activity" evidence="8">
    <location>
        <position position="2"/>
    </location>
</feature>
<keyword evidence="8" id="KW-0061">Asparagine biosynthesis</keyword>
<evidence type="ECO:0000256" key="7">
    <source>
        <dbReference type="ARBA" id="ARBA00048741"/>
    </source>
</evidence>
<keyword evidence="11" id="KW-0808">Transferase</keyword>
<feature type="binding site" evidence="9">
    <location>
        <position position="100"/>
    </location>
    <ligand>
        <name>L-glutamine</name>
        <dbReference type="ChEBI" id="CHEBI:58359"/>
    </ligand>
</feature>
<evidence type="ECO:0000256" key="9">
    <source>
        <dbReference type="PIRSR" id="PIRSR001589-2"/>
    </source>
</evidence>
<sequence length="595" mass="66197">MCGICGELRFDGAPVDLASIEAMMSRLVRRGPDHGGSYSDGALGFGHRRLSIIDLTVRSNQPMVDAELGLAVVFNGAIYNYPALRSELQGLGYRFFSEGDTEVVLKAWHAWGTQCAERLHGMFAFAVWDANQGSLFIARDRFGIKPLYWSEQGALLRFASNPQALLAAGGVDTAIDPVALHHLFTLHAVVPAPRTILRGVRKLSPGHWMLIEASGRRTEEAYWALAARRPHAAGSEEEWLEEIHAALRHAVKIRSEVADVPVGVLLSGGLDSSLLVALLAEVGVADLRTFSVGFEDTPEEAGSEFEYSDLVVERYGTQHRKLLVPNDQVLSRLPEAIDAMAEPMFGQDAVAFYLLSELVSREIKVVQSGQGADEVFGGYFWYPRMQAETQGSRLERFRKHYFDRDHDEYLRMVADDYGRDDFTGELIAGRLDDADADSFMDAVLALDATTLIVDDPVKRVDNMTMAWGLEARVPFLDHQLVELAAACPPELKLRDGGKYPLKILARGLLPDVVIDRPKGYFPMPALKYVRGPFLEMMCDAVSSRASRERGLYRQPYLDALLAAPDMHHTRIQGNKLWHLALLEIWLQRHVDKPAA</sequence>
<feature type="binding site" evidence="9">
    <location>
        <position position="292"/>
    </location>
    <ligand>
        <name>ATP</name>
        <dbReference type="ChEBI" id="CHEBI:30616"/>
    </ligand>
</feature>